<evidence type="ECO:0000256" key="4">
    <source>
        <dbReference type="SAM" id="MobiDB-lite"/>
    </source>
</evidence>
<organism evidence="6 7">
    <name type="scientific">Novispirillum itersonii</name>
    <name type="common">Aquaspirillum itersonii</name>
    <dbReference type="NCBI Taxonomy" id="189"/>
    <lineage>
        <taxon>Bacteria</taxon>
        <taxon>Pseudomonadati</taxon>
        <taxon>Pseudomonadota</taxon>
        <taxon>Alphaproteobacteria</taxon>
        <taxon>Rhodospirillales</taxon>
        <taxon>Novispirillaceae</taxon>
        <taxon>Novispirillum</taxon>
    </lineage>
</organism>
<dbReference type="AlphaFoldDB" id="A0A7X0DM59"/>
<comment type="caution">
    <text evidence="6">The sequence shown here is derived from an EMBL/GenBank/DDBJ whole genome shotgun (WGS) entry which is preliminary data.</text>
</comment>
<keyword evidence="7" id="KW-1185">Reference proteome</keyword>
<dbReference type="PROSITE" id="PS00198">
    <property type="entry name" value="4FE4S_FER_1"/>
    <property type="match status" value="1"/>
</dbReference>
<dbReference type="GO" id="GO:0046872">
    <property type="term" value="F:metal ion binding"/>
    <property type="evidence" value="ECO:0007669"/>
    <property type="project" value="UniProtKB-KW"/>
</dbReference>
<protein>
    <submittedName>
        <fullName evidence="6">Ferredoxin-type protein NapF</fullName>
    </submittedName>
</protein>
<feature type="region of interest" description="Disordered" evidence="4">
    <location>
        <begin position="1"/>
        <end position="42"/>
    </location>
</feature>
<keyword evidence="3" id="KW-0411">Iron-sulfur</keyword>
<feature type="compositionally biased region" description="Pro residues" evidence="4">
    <location>
        <begin position="115"/>
        <end position="129"/>
    </location>
</feature>
<dbReference type="EMBL" id="JACIIX010000007">
    <property type="protein sequence ID" value="MBB6210661.1"/>
    <property type="molecule type" value="Genomic_DNA"/>
</dbReference>
<accession>A0A7X0DM59</accession>
<dbReference type="PROSITE" id="PS51379">
    <property type="entry name" value="4FE4S_FER_2"/>
    <property type="match status" value="1"/>
</dbReference>
<dbReference type="Pfam" id="PF12838">
    <property type="entry name" value="Fer4_7"/>
    <property type="match status" value="1"/>
</dbReference>
<dbReference type="InterPro" id="IPR017900">
    <property type="entry name" value="4Fe4S_Fe_S_CS"/>
</dbReference>
<feature type="domain" description="4Fe-4S ferredoxin-type" evidence="5">
    <location>
        <begin position="82"/>
        <end position="111"/>
    </location>
</feature>
<gene>
    <name evidence="6" type="ORF">FHS48_002086</name>
</gene>
<keyword evidence="1" id="KW-0479">Metal-binding</keyword>
<evidence type="ECO:0000256" key="2">
    <source>
        <dbReference type="ARBA" id="ARBA00023004"/>
    </source>
</evidence>
<feature type="region of interest" description="Disordered" evidence="4">
    <location>
        <begin position="109"/>
        <end position="129"/>
    </location>
</feature>
<evidence type="ECO:0000256" key="3">
    <source>
        <dbReference type="ARBA" id="ARBA00023014"/>
    </source>
</evidence>
<evidence type="ECO:0000313" key="6">
    <source>
        <dbReference type="EMBL" id="MBB6210661.1"/>
    </source>
</evidence>
<keyword evidence="2" id="KW-0408">Iron</keyword>
<feature type="compositionally biased region" description="Pro residues" evidence="4">
    <location>
        <begin position="27"/>
        <end position="42"/>
    </location>
</feature>
<name>A0A7X0DM59_NOVIT</name>
<reference evidence="6 7" key="1">
    <citation type="submission" date="2020-08" db="EMBL/GenBank/DDBJ databases">
        <title>Genomic Encyclopedia of Type Strains, Phase IV (KMG-IV): sequencing the most valuable type-strain genomes for metagenomic binning, comparative biology and taxonomic classification.</title>
        <authorList>
            <person name="Goeker M."/>
        </authorList>
    </citation>
    <scope>NUCLEOTIDE SEQUENCE [LARGE SCALE GENOMIC DNA]</scope>
    <source>
        <strain evidence="6 7">DSM 11590</strain>
    </source>
</reference>
<dbReference type="InterPro" id="IPR017896">
    <property type="entry name" value="4Fe4S_Fe-S-bd"/>
</dbReference>
<proteinExistence type="predicted"/>
<dbReference type="GO" id="GO:0051536">
    <property type="term" value="F:iron-sulfur cluster binding"/>
    <property type="evidence" value="ECO:0007669"/>
    <property type="project" value="UniProtKB-KW"/>
</dbReference>
<dbReference type="SUPFAM" id="SSF54862">
    <property type="entry name" value="4Fe-4S ferredoxins"/>
    <property type="match status" value="1"/>
</dbReference>
<evidence type="ECO:0000259" key="5">
    <source>
        <dbReference type="PROSITE" id="PS51379"/>
    </source>
</evidence>
<evidence type="ECO:0000256" key="1">
    <source>
        <dbReference type="ARBA" id="ARBA00022723"/>
    </source>
</evidence>
<sequence length="129" mass="13387">MPDSPDLSRRALFRRPARLLTPARSPQDPPVASPAAAPTPPPRLTAVIQNSCLAENGAYCRTCGEACPDGAIRFHLLPQGRARADVDPDRCTGCGDCLFPCPVSAIRLDPAQPAGSPPAGLPLSGVPPS</sequence>
<dbReference type="Gene3D" id="3.30.70.20">
    <property type="match status" value="1"/>
</dbReference>
<dbReference type="Proteomes" id="UP000544872">
    <property type="component" value="Unassembled WGS sequence"/>
</dbReference>
<evidence type="ECO:0000313" key="7">
    <source>
        <dbReference type="Proteomes" id="UP000544872"/>
    </source>
</evidence>
<dbReference type="RefSeq" id="WP_184263493.1">
    <property type="nucleotide sequence ID" value="NZ_JACIIX010000007.1"/>
</dbReference>